<evidence type="ECO:0000313" key="2">
    <source>
        <dbReference type="EMBL" id="TPN87926.1"/>
    </source>
</evidence>
<dbReference type="AlphaFoldDB" id="A0A504JAF1"/>
<protein>
    <submittedName>
        <fullName evidence="2">RNAse Z</fullName>
    </submittedName>
</protein>
<feature type="domain" description="Metallo-beta-lactamase" evidence="1">
    <location>
        <begin position="23"/>
        <end position="246"/>
    </location>
</feature>
<dbReference type="RefSeq" id="WP_140592565.1">
    <property type="nucleotide sequence ID" value="NZ_VFWZ01000002.1"/>
</dbReference>
<reference evidence="2 3" key="1">
    <citation type="submission" date="2019-06" db="EMBL/GenBank/DDBJ databases">
        <authorList>
            <person name="Meng X."/>
        </authorList>
    </citation>
    <scope>NUCLEOTIDE SEQUENCE [LARGE SCALE GENOMIC DNA]</scope>
    <source>
        <strain evidence="2 3">M625</strain>
    </source>
</reference>
<keyword evidence="3" id="KW-1185">Reference proteome</keyword>
<dbReference type="PANTHER" id="PTHR46504:SF2">
    <property type="entry name" value="TRNASE Z TRZ1"/>
    <property type="match status" value="1"/>
</dbReference>
<dbReference type="Gene3D" id="3.60.15.10">
    <property type="entry name" value="Ribonuclease Z/Hydroxyacylglutathione hydrolase-like"/>
    <property type="match status" value="1"/>
</dbReference>
<proteinExistence type="predicted"/>
<dbReference type="Proteomes" id="UP000315540">
    <property type="component" value="Unassembled WGS sequence"/>
</dbReference>
<gene>
    <name evidence="2" type="ORF">FHK87_10155</name>
</gene>
<organism evidence="2 3">
    <name type="scientific">Aquimarina algicola</name>
    <dbReference type="NCBI Taxonomy" id="2589995"/>
    <lineage>
        <taxon>Bacteria</taxon>
        <taxon>Pseudomonadati</taxon>
        <taxon>Bacteroidota</taxon>
        <taxon>Flavobacteriia</taxon>
        <taxon>Flavobacteriales</taxon>
        <taxon>Flavobacteriaceae</taxon>
        <taxon>Aquimarina</taxon>
    </lineage>
</organism>
<evidence type="ECO:0000313" key="3">
    <source>
        <dbReference type="Proteomes" id="UP000315540"/>
    </source>
</evidence>
<accession>A0A504JAF1</accession>
<sequence>MKYKITAYSTALFSTWINIEELNLLIDAGDGLTSGLLQKSRKIKNVFITHPDRDHLNGLPQFVQLNSRDGFPKIYYPKDSGSFPAMNNFLKKFDPHVSSSSWIGIEDKSRIEIKKNIEIEAIRNEHIKSPIGIHKSLSYKVFEIKNKLKPEFNSKSSNEIKEVVRKKGKDFITERIESNILSFSGDTPVDDYSKWNGSEILIHESTFLKNEGDSQIESKGNKHSRVDEVLQMVKEIKIGTLILNHFSSRYSKEEIDSNVLKLLKEYKIQVPVFLIYPGELKRDILRTKPINE</sequence>
<dbReference type="PANTHER" id="PTHR46504">
    <property type="entry name" value="TRNASE Z TRZ1"/>
    <property type="match status" value="1"/>
</dbReference>
<dbReference type="OrthoDB" id="928739at2"/>
<name>A0A504JAF1_9FLAO</name>
<dbReference type="Pfam" id="PF12706">
    <property type="entry name" value="Lactamase_B_2"/>
    <property type="match status" value="1"/>
</dbReference>
<evidence type="ECO:0000259" key="1">
    <source>
        <dbReference type="Pfam" id="PF12706"/>
    </source>
</evidence>
<dbReference type="SUPFAM" id="SSF56281">
    <property type="entry name" value="Metallo-hydrolase/oxidoreductase"/>
    <property type="match status" value="1"/>
</dbReference>
<comment type="caution">
    <text evidence="2">The sequence shown here is derived from an EMBL/GenBank/DDBJ whole genome shotgun (WGS) entry which is preliminary data.</text>
</comment>
<dbReference type="InterPro" id="IPR036866">
    <property type="entry name" value="RibonucZ/Hydroxyglut_hydro"/>
</dbReference>
<dbReference type="InterPro" id="IPR001279">
    <property type="entry name" value="Metallo-B-lactamas"/>
</dbReference>
<dbReference type="EMBL" id="VFWZ01000002">
    <property type="protein sequence ID" value="TPN87926.1"/>
    <property type="molecule type" value="Genomic_DNA"/>
</dbReference>